<sequence length="61" mass="6525">MLARVVIARVGGATLVEIADKLNVDGVPTPAGGARWYPSHLCRLLRTQDAREAIAALVNEQ</sequence>
<dbReference type="Proteomes" id="UP000199013">
    <property type="component" value="Unassembled WGS sequence"/>
</dbReference>
<evidence type="ECO:0008006" key="3">
    <source>
        <dbReference type="Google" id="ProtNLM"/>
    </source>
</evidence>
<dbReference type="EMBL" id="FLUV01002708">
    <property type="protein sequence ID" value="SBW29147.1"/>
    <property type="molecule type" value="Genomic_DNA"/>
</dbReference>
<evidence type="ECO:0000313" key="1">
    <source>
        <dbReference type="EMBL" id="SBW29147.1"/>
    </source>
</evidence>
<reference evidence="2" key="1">
    <citation type="submission" date="2016-02" db="EMBL/GenBank/DDBJ databases">
        <authorList>
            <person name="Wibberg D."/>
        </authorList>
    </citation>
    <scope>NUCLEOTIDE SEQUENCE [LARGE SCALE GENOMIC DNA]</scope>
</reference>
<organism evidence="1 2">
    <name type="scientific">Candidatus Protofrankia californiensis</name>
    <dbReference type="NCBI Taxonomy" id="1839754"/>
    <lineage>
        <taxon>Bacteria</taxon>
        <taxon>Bacillati</taxon>
        <taxon>Actinomycetota</taxon>
        <taxon>Actinomycetes</taxon>
        <taxon>Frankiales</taxon>
        <taxon>Frankiaceae</taxon>
        <taxon>Protofrankia</taxon>
    </lineage>
</organism>
<keyword evidence="2" id="KW-1185">Reference proteome</keyword>
<dbReference type="AlphaFoldDB" id="A0A1C3PH45"/>
<accession>A0A1C3PH45</accession>
<protein>
    <recommendedName>
        <fullName evidence="3">Recombinase domain-containing protein</fullName>
    </recommendedName>
</protein>
<evidence type="ECO:0000313" key="2">
    <source>
        <dbReference type="Proteomes" id="UP000199013"/>
    </source>
</evidence>
<name>A0A1C3PH45_9ACTN</name>
<gene>
    <name evidence="1" type="ORF">FDG2_6511</name>
</gene>
<proteinExistence type="predicted"/>